<protein>
    <submittedName>
        <fullName evidence="2">Membrane protein</fullName>
    </submittedName>
</protein>
<dbReference type="STRING" id="862908.BMS_1504"/>
<accession>E1X0D3</accession>
<keyword evidence="1" id="KW-0732">Signal</keyword>
<name>E1X0D3_HALMS</name>
<dbReference type="AlphaFoldDB" id="E1X0D3"/>
<evidence type="ECO:0000313" key="2">
    <source>
        <dbReference type="EMBL" id="CBW26361.1"/>
    </source>
</evidence>
<proteinExistence type="predicted"/>
<feature type="signal peptide" evidence="1">
    <location>
        <begin position="1"/>
        <end position="19"/>
    </location>
</feature>
<dbReference type="PATRIC" id="fig|862908.3.peg.1433"/>
<evidence type="ECO:0000256" key="1">
    <source>
        <dbReference type="SAM" id="SignalP"/>
    </source>
</evidence>
<dbReference type="InterPro" id="IPR011990">
    <property type="entry name" value="TPR-like_helical_dom_sf"/>
</dbReference>
<dbReference type="Proteomes" id="UP000008963">
    <property type="component" value="Chromosome"/>
</dbReference>
<reference evidence="3" key="1">
    <citation type="journal article" date="2013" name="ISME J.">
        <title>A small predatory core genome in the divergent marine Bacteriovorax marinus SJ and the terrestrial Bdellovibrio bacteriovorus.</title>
        <authorList>
            <person name="Crossman L.C."/>
            <person name="Chen H."/>
            <person name="Cerdeno-Tarraga A.M."/>
            <person name="Brooks K."/>
            <person name="Quail M.A."/>
            <person name="Pineiro S.A."/>
            <person name="Hobley L."/>
            <person name="Sockett R.E."/>
            <person name="Bentley S.D."/>
            <person name="Parkhill J."/>
            <person name="Williams H.N."/>
            <person name="Stine O.C."/>
        </authorList>
    </citation>
    <scope>NUCLEOTIDE SEQUENCE [LARGE SCALE GENOMIC DNA]</scope>
    <source>
        <strain evidence="3">ATCC BAA-682 / DSM 15412 / SJ</strain>
    </source>
</reference>
<gene>
    <name evidence="2" type="ordered locus">BMS_1504</name>
</gene>
<organism evidence="2 3">
    <name type="scientific">Halobacteriovorax marinus (strain ATCC BAA-682 / DSM 15412 / SJ)</name>
    <name type="common">Bacteriovorax marinus</name>
    <dbReference type="NCBI Taxonomy" id="862908"/>
    <lineage>
        <taxon>Bacteria</taxon>
        <taxon>Pseudomonadati</taxon>
        <taxon>Bdellovibrionota</taxon>
        <taxon>Bacteriovoracia</taxon>
        <taxon>Bacteriovoracales</taxon>
        <taxon>Halobacteriovoraceae</taxon>
        <taxon>Halobacteriovorax</taxon>
    </lineage>
</organism>
<keyword evidence="3" id="KW-1185">Reference proteome</keyword>
<dbReference type="HOGENOM" id="CLU_578430_0_0_7"/>
<evidence type="ECO:0000313" key="3">
    <source>
        <dbReference type="Proteomes" id="UP000008963"/>
    </source>
</evidence>
<dbReference type="EMBL" id="FQ312005">
    <property type="protein sequence ID" value="CBW26361.1"/>
    <property type="molecule type" value="Genomic_DNA"/>
</dbReference>
<dbReference type="OrthoDB" id="5288359at2"/>
<feature type="chain" id="PRO_5003154584" evidence="1">
    <location>
        <begin position="20"/>
        <end position="472"/>
    </location>
</feature>
<dbReference type="SUPFAM" id="SSF48452">
    <property type="entry name" value="TPR-like"/>
    <property type="match status" value="1"/>
</dbReference>
<sequence length="472" mass="55730">MKILIILSILFAHNLKVLAQSTPAIVDMSKLKELDTDWGLLDDIEVDELNRRNLIKSRKADLSTLRKVKQLIIGGDVEAAKYYLDRLDSKNRTITYIKARYLAIIHFINDEYESSLEALNSVNLNENKHYTKTCILKIINMMALNKNEGLYREFDGCDRVTLRYSQTDHYWLDTLFNLKFDREETFKGSSFADTQYVLQNQDFFRIWIKTGIYLNKEYLVLNLIKSMPESYYMSKRTRELIGLLYFRSGDEEKAMSFIEDIETPNSENMKGNYNLARKKYELAFGHYKLALQKKKNSLNAIERSLPLVWILGQWEEGNKLLDRLIKKNLPERKKTTLKTLFKMRQDKFLETQKYLDILNIQYKEKLPFELNQMMYYNAMRIKNQKQMIEYSNIACRAMDAIACWTLMQSIMWENLGQTIDRDEEVQVTQNNFIENLKSAQEVTPIQEIPTIDQRDIEELDSELVRITPGEEN</sequence>
<dbReference type="KEGG" id="bmx:BMS_1504"/>
<dbReference type="RefSeq" id="WP_014244144.1">
    <property type="nucleotide sequence ID" value="NC_016620.1"/>
</dbReference>